<organism evidence="2 3">
    <name type="scientific">Sinocyclocheilus grahami</name>
    <name type="common">Dianchi golden-line fish</name>
    <name type="synonym">Barbus grahami</name>
    <dbReference type="NCBI Taxonomy" id="75366"/>
    <lineage>
        <taxon>Eukaryota</taxon>
        <taxon>Metazoa</taxon>
        <taxon>Chordata</taxon>
        <taxon>Craniata</taxon>
        <taxon>Vertebrata</taxon>
        <taxon>Euteleostomi</taxon>
        <taxon>Actinopterygii</taxon>
        <taxon>Neopterygii</taxon>
        <taxon>Teleostei</taxon>
        <taxon>Ostariophysi</taxon>
        <taxon>Cypriniformes</taxon>
        <taxon>Cyprinidae</taxon>
        <taxon>Cyprininae</taxon>
        <taxon>Sinocyclocheilus</taxon>
    </lineage>
</organism>
<dbReference type="Ensembl" id="ENSSGRT00000088882.1">
    <property type="protein sequence ID" value="ENSSGRP00000083454.1"/>
    <property type="gene ID" value="ENSSGRG00000042160.1"/>
</dbReference>
<dbReference type="Proteomes" id="UP000472262">
    <property type="component" value="Unassembled WGS sequence"/>
</dbReference>
<dbReference type="PROSITE" id="PS50878">
    <property type="entry name" value="RT_POL"/>
    <property type="match status" value="1"/>
</dbReference>
<dbReference type="InterPro" id="IPR043502">
    <property type="entry name" value="DNA/RNA_pol_sf"/>
</dbReference>
<keyword evidence="3" id="KW-1185">Reference proteome</keyword>
<reference evidence="2" key="1">
    <citation type="submission" date="2025-08" db="UniProtKB">
        <authorList>
            <consortium name="Ensembl"/>
        </authorList>
    </citation>
    <scope>IDENTIFICATION</scope>
</reference>
<reference evidence="2" key="2">
    <citation type="submission" date="2025-09" db="UniProtKB">
        <authorList>
            <consortium name="Ensembl"/>
        </authorList>
    </citation>
    <scope>IDENTIFICATION</scope>
</reference>
<proteinExistence type="predicted"/>
<feature type="domain" description="Reverse transcriptase" evidence="1">
    <location>
        <begin position="1"/>
        <end position="262"/>
    </location>
</feature>
<evidence type="ECO:0000313" key="2">
    <source>
        <dbReference type="Ensembl" id="ENSSGRP00000083454.1"/>
    </source>
</evidence>
<dbReference type="CDD" id="cd01650">
    <property type="entry name" value="RT_nLTR_like"/>
    <property type="match status" value="1"/>
</dbReference>
<dbReference type="PANTHER" id="PTHR31635">
    <property type="entry name" value="REVERSE TRANSCRIPTASE DOMAIN-CONTAINING PROTEIN-RELATED"/>
    <property type="match status" value="1"/>
</dbReference>
<sequence length="575" mass="67299">MNQRMGMGLMKLIYKRKGHKVDLKNYRPITMLNTDLKILSKILANRLKEIMPSIIKTNQVYGVKGRDIADTTISIKDMIRYINEKNKNGFLISLDFEKAFDRVEHDFLFGVLKSFGFGENFIKWIRILYKGAVTKIKCNGFLTHVFKITRSIRQGCPLSALLYSLISEPLGLAIKHEEGIKGIGVEGEENKIFQYADDTTVMVKDLKSVKKAMEIVQMFCKGSGAKVNEEKTVYMRFGGATDLTEHFTFKEMREIKILGVLMGRDEKKAEEIMWEELLGGIERRLNFWKLRTLTLKGKVLVLNVLMVSKLWYILYGSSMPMWAEKRLKKCFLDFLWKGKPARIAYNTLIGAEGEGGLGLMDIEQRKNSLRVKIIKMYLDEENKVEWKKTMEYFLSKCGNFNLGDNILWMRTKKWMTEGVPDFYKELMSAWGKFLTCVYFNPQGRENILNQPLFLNNGILNQGKGIFYKKWWDVGITKVRDVLYEFKEGFLPIQYIVDVMEEAKEDFTRQELINKYDLIKKAIPEEWIQRIENMEQTKQGWDIYVKMGENLYAFKECGVKRFYCFFRDIVFKKTCC</sequence>
<dbReference type="InParanoid" id="A0A672R4V8"/>
<protein>
    <recommendedName>
        <fullName evidence="1">Reverse transcriptase domain-containing protein</fullName>
    </recommendedName>
</protein>
<accession>A0A672R4V8</accession>
<dbReference type="OMA" id="PARIAYN"/>
<dbReference type="InterPro" id="IPR000477">
    <property type="entry name" value="RT_dom"/>
</dbReference>
<evidence type="ECO:0000313" key="3">
    <source>
        <dbReference type="Proteomes" id="UP000472262"/>
    </source>
</evidence>
<dbReference type="SUPFAM" id="SSF56672">
    <property type="entry name" value="DNA/RNA polymerases"/>
    <property type="match status" value="1"/>
</dbReference>
<evidence type="ECO:0000259" key="1">
    <source>
        <dbReference type="PROSITE" id="PS50878"/>
    </source>
</evidence>
<name>A0A672R4V8_SINGR</name>
<dbReference type="PANTHER" id="PTHR31635:SF196">
    <property type="entry name" value="REVERSE TRANSCRIPTASE DOMAIN-CONTAINING PROTEIN-RELATED"/>
    <property type="match status" value="1"/>
</dbReference>
<dbReference type="AlphaFoldDB" id="A0A672R4V8"/>
<dbReference type="Pfam" id="PF00078">
    <property type="entry name" value="RVT_1"/>
    <property type="match status" value="1"/>
</dbReference>